<evidence type="ECO:0000313" key="4">
    <source>
        <dbReference type="EMBL" id="KRK11224.1"/>
    </source>
</evidence>
<proteinExistence type="inferred from homology"/>
<sequence>MGFHIDMSEVHEAKETFADKVNALSKKLDDSSVSFARIADSKALEGKVGDAIADDVNNIHLPISVAMRDAYKLLVDGFNKEIESFASTVEEHSQSAVLDEDTLSSLKRRLDQLAQDKDSLDSKTRSIYTSIDNIVDISMPSHSAFTRELSDTKEVLTHTINWVHNFESQFDGLSALQDLVSATQSKLNAANRIKGLAFGSSKFNSDVGNADYRNLVQARDKKMRQLEEVRTEKAARLRGEKEFAKQHHLDWGGYVSLLEKGHVSSFRGYLKMVGLLQEYLGSTYAMKNATMGPKTASGDPGFAMTDTVDPARDVGTKVAQRGKTLADLGEKLGHGKIGGGITMATAGLGVANDMLNEHKNLGQAIVHNGASVVVGSVGGKIGGVVVGGVITALGGPATLAAIGGIALGMVISAGFAQLYNRNFMGMQTALDGVGNTVQKSLNNIWKNLTKKTQWDKVNYNYQGVPWYETNQGIGKSTD</sequence>
<dbReference type="AlphaFoldDB" id="A0A0R1EPH5"/>
<protein>
    <recommendedName>
        <fullName evidence="3">LXG domain-containing protein</fullName>
    </recommendedName>
</protein>
<dbReference type="InterPro" id="IPR006829">
    <property type="entry name" value="LXG_dom"/>
</dbReference>
<keyword evidence="2" id="KW-0472">Membrane</keyword>
<dbReference type="EMBL" id="AZCT01000018">
    <property type="protein sequence ID" value="KRK11224.1"/>
    <property type="molecule type" value="Genomic_DNA"/>
</dbReference>
<feature type="transmembrane region" description="Helical" evidence="2">
    <location>
        <begin position="399"/>
        <end position="419"/>
    </location>
</feature>
<comment type="similarity">
    <text evidence="1">In the N-terminal section; belongs to the LXG family.</text>
</comment>
<dbReference type="Pfam" id="PF04740">
    <property type="entry name" value="LXG"/>
    <property type="match status" value="1"/>
</dbReference>
<accession>A0A0R1EPH5</accession>
<keyword evidence="2" id="KW-1133">Transmembrane helix</keyword>
<dbReference type="RefSeq" id="WP_010492144.1">
    <property type="nucleotide sequence ID" value="NZ_AZCT01000018.1"/>
</dbReference>
<reference evidence="4 5" key="1">
    <citation type="journal article" date="2015" name="Genome Announc.">
        <title>Expanding the biotechnology potential of lactobacilli through comparative genomics of 213 strains and associated genera.</title>
        <authorList>
            <person name="Sun Z."/>
            <person name="Harris H.M."/>
            <person name="McCann A."/>
            <person name="Guo C."/>
            <person name="Argimon S."/>
            <person name="Zhang W."/>
            <person name="Yang X."/>
            <person name="Jeffery I.B."/>
            <person name="Cooney J.C."/>
            <person name="Kagawa T.F."/>
            <person name="Liu W."/>
            <person name="Song Y."/>
            <person name="Salvetti E."/>
            <person name="Wrobel A."/>
            <person name="Rasinkangas P."/>
            <person name="Parkhill J."/>
            <person name="Rea M.C."/>
            <person name="O'Sullivan O."/>
            <person name="Ritari J."/>
            <person name="Douillard F.P."/>
            <person name="Paul Ross R."/>
            <person name="Yang R."/>
            <person name="Briner A.E."/>
            <person name="Felis G.E."/>
            <person name="de Vos W.M."/>
            <person name="Barrangou R."/>
            <person name="Klaenhammer T.R."/>
            <person name="Caufield P.W."/>
            <person name="Cui Y."/>
            <person name="Zhang H."/>
            <person name="O'Toole P.W."/>
        </authorList>
    </citation>
    <scope>NUCLEOTIDE SEQUENCE [LARGE SCALE GENOMIC DNA]</scope>
    <source>
        <strain evidence="4 5">DSM 20178</strain>
    </source>
</reference>
<evidence type="ECO:0000256" key="2">
    <source>
        <dbReference type="SAM" id="Phobius"/>
    </source>
</evidence>
<evidence type="ECO:0000256" key="1">
    <source>
        <dbReference type="ARBA" id="ARBA00034117"/>
    </source>
</evidence>
<dbReference type="PATRIC" id="fig|1423816.3.peg.1225"/>
<feature type="domain" description="LXG" evidence="3">
    <location>
        <begin position="1"/>
        <end position="233"/>
    </location>
</feature>
<organism evidence="4 5">
    <name type="scientific">Lacticaseibacillus zeae DSM 20178 = KCTC 3804</name>
    <dbReference type="NCBI Taxonomy" id="1423816"/>
    <lineage>
        <taxon>Bacteria</taxon>
        <taxon>Bacillati</taxon>
        <taxon>Bacillota</taxon>
        <taxon>Bacilli</taxon>
        <taxon>Lactobacillales</taxon>
        <taxon>Lactobacillaceae</taxon>
        <taxon>Lacticaseibacillus</taxon>
    </lineage>
</organism>
<dbReference type="Proteomes" id="UP000051984">
    <property type="component" value="Unassembled WGS sequence"/>
</dbReference>
<gene>
    <name evidence="4" type="ORF">FD51_GL001180</name>
</gene>
<name>A0A0R1EPH5_LACZE</name>
<evidence type="ECO:0000259" key="3">
    <source>
        <dbReference type="PROSITE" id="PS51756"/>
    </source>
</evidence>
<dbReference type="PROSITE" id="PS51756">
    <property type="entry name" value="LXG"/>
    <property type="match status" value="1"/>
</dbReference>
<keyword evidence="2" id="KW-0812">Transmembrane</keyword>
<evidence type="ECO:0000313" key="5">
    <source>
        <dbReference type="Proteomes" id="UP000051984"/>
    </source>
</evidence>
<dbReference type="eggNOG" id="COG5444">
    <property type="taxonomic scope" value="Bacteria"/>
</dbReference>
<comment type="caution">
    <text evidence="4">The sequence shown here is derived from an EMBL/GenBank/DDBJ whole genome shotgun (WGS) entry which is preliminary data.</text>
</comment>